<evidence type="ECO:0000256" key="4">
    <source>
        <dbReference type="ARBA" id="ARBA00022679"/>
    </source>
</evidence>
<dbReference type="PRINTS" id="PR01210">
    <property type="entry name" value="GGTRANSPTASE"/>
</dbReference>
<accession>A0ABM7UK15</accession>
<comment type="catalytic activity">
    <reaction evidence="8 9">
        <text>an N-terminal (5-L-glutamyl)-[peptide] + an alpha-amino acid = 5-L-glutamyl amino acid + an N-terminal L-alpha-aminoacyl-[peptide]</text>
        <dbReference type="Rhea" id="RHEA:23904"/>
        <dbReference type="Rhea" id="RHEA-COMP:9780"/>
        <dbReference type="Rhea" id="RHEA-COMP:9795"/>
        <dbReference type="ChEBI" id="CHEBI:77644"/>
        <dbReference type="ChEBI" id="CHEBI:78597"/>
        <dbReference type="ChEBI" id="CHEBI:78599"/>
        <dbReference type="ChEBI" id="CHEBI:78608"/>
        <dbReference type="EC" id="2.3.2.2"/>
    </reaction>
</comment>
<comment type="catalytic activity">
    <reaction evidence="1 9">
        <text>an S-substituted glutathione + H2O = an S-substituted L-cysteinylglycine + L-glutamate</text>
        <dbReference type="Rhea" id="RHEA:59468"/>
        <dbReference type="ChEBI" id="CHEBI:15377"/>
        <dbReference type="ChEBI" id="CHEBI:29985"/>
        <dbReference type="ChEBI" id="CHEBI:90779"/>
        <dbReference type="ChEBI" id="CHEBI:143103"/>
        <dbReference type="EC" id="3.4.19.13"/>
    </reaction>
</comment>
<evidence type="ECO:0000313" key="10">
    <source>
        <dbReference type="EMBL" id="BDA79067.1"/>
    </source>
</evidence>
<keyword evidence="4 9" id="KW-0808">Transferase</keyword>
<keyword evidence="9" id="KW-0317">Glutathione biosynthesis</keyword>
<evidence type="ECO:0000313" key="11">
    <source>
        <dbReference type="Proteomes" id="UP000245263"/>
    </source>
</evidence>
<dbReference type="PANTHER" id="PTHR43199:SF1">
    <property type="entry name" value="GLUTATHIONE HYDROLASE PROENZYME"/>
    <property type="match status" value="1"/>
</dbReference>
<comment type="PTM">
    <text evidence="9">Cleaved by autocatalysis into a large and a small subunit.</text>
</comment>
<proteinExistence type="inferred from homology"/>
<evidence type="ECO:0000256" key="5">
    <source>
        <dbReference type="ARBA" id="ARBA00022801"/>
    </source>
</evidence>
<evidence type="ECO:0000256" key="1">
    <source>
        <dbReference type="ARBA" id="ARBA00001049"/>
    </source>
</evidence>
<keyword evidence="7 9" id="KW-0012">Acyltransferase</keyword>
<comment type="similarity">
    <text evidence="3 9">Belongs to the gamma-glutamyltransferase family.</text>
</comment>
<evidence type="ECO:0000256" key="6">
    <source>
        <dbReference type="ARBA" id="ARBA00023145"/>
    </source>
</evidence>
<reference evidence="10 11" key="1">
    <citation type="submission" date="2021-08" db="EMBL/GenBank/DDBJ databases">
        <title>Complete genome sequence of Leptospira kobayashii strain E30.</title>
        <authorList>
            <person name="Nakao R."/>
            <person name="Nakamura S."/>
            <person name="Masuzawa T."/>
            <person name="Koizumi N."/>
        </authorList>
    </citation>
    <scope>NUCLEOTIDE SEQUENCE [LARGE SCALE GENOMIC DNA]</scope>
    <source>
        <strain evidence="10 11">E30</strain>
    </source>
</reference>
<dbReference type="NCBIfam" id="TIGR00066">
    <property type="entry name" value="g_glut_trans"/>
    <property type="match status" value="1"/>
</dbReference>
<dbReference type="RefSeq" id="WP_109019503.1">
    <property type="nucleotide sequence ID" value="NZ_AP025028.1"/>
</dbReference>
<name>A0ABM7UK15_9LEPT</name>
<dbReference type="InterPro" id="IPR000101">
    <property type="entry name" value="GGT_peptidase"/>
</dbReference>
<comment type="pathway">
    <text evidence="9">Sulfur metabolism; glutathione metabolism.</text>
</comment>
<dbReference type="InterPro" id="IPR029055">
    <property type="entry name" value="Ntn_hydrolases_N"/>
</dbReference>
<protein>
    <recommendedName>
        <fullName evidence="9">Glutathione hydrolase proenzyme</fullName>
        <ecNumber evidence="9">2.3.2.2</ecNumber>
        <ecNumber evidence="9">3.4.19.13</ecNumber>
    </recommendedName>
    <component>
        <recommendedName>
            <fullName evidence="9">Glutathione hydrolase large chain</fullName>
        </recommendedName>
    </component>
    <component>
        <recommendedName>
            <fullName evidence="9">Glutathione hydrolase small chain</fullName>
        </recommendedName>
    </component>
</protein>
<dbReference type="Pfam" id="PF01019">
    <property type="entry name" value="G_glu_transpept"/>
    <property type="match status" value="1"/>
</dbReference>
<dbReference type="PANTHER" id="PTHR43199">
    <property type="entry name" value="GLUTATHIONE HYDROLASE"/>
    <property type="match status" value="1"/>
</dbReference>
<organism evidence="10 11">
    <name type="scientific">Leptospira kobayashii</name>
    <dbReference type="NCBI Taxonomy" id="1917830"/>
    <lineage>
        <taxon>Bacteria</taxon>
        <taxon>Pseudomonadati</taxon>
        <taxon>Spirochaetota</taxon>
        <taxon>Spirochaetia</taxon>
        <taxon>Leptospirales</taxon>
        <taxon>Leptospiraceae</taxon>
        <taxon>Leptospira</taxon>
    </lineage>
</organism>
<dbReference type="Proteomes" id="UP000245263">
    <property type="component" value="Chromosome 1"/>
</dbReference>
<dbReference type="InterPro" id="IPR043137">
    <property type="entry name" value="GGT_ssub_C"/>
</dbReference>
<dbReference type="EC" id="3.4.19.13" evidence="9"/>
<sequence length="586" mass="64461">MRIPSKVFPALLLLFSFGFFFCIPGTKFDITKRNIEPVYIPQIEGSGDKKDRYEISGNEFIISTDHPLASKAGIEAWKAGGNVVDAFVSASFAVSIVRPQSTGLLGGGFAIIHFPGKKIKKAFDFRERSPKNGKAELYVDKDGKPIQGKTLNGPYAAGVPGMIQGLVLIQKKYGKLPLEKVIESALSYARQGFPVYSDLAKTVEFNWKHMNPEMRSIFGKENRPLREGETLVQEDLAKVLERIQTNGDSEIRKGFTAEKIISYYSEFENYMDANDLETYQVFETDPISGSAFGKTLLTMPPPSSGVHMITILQTWNELNQKKSLPTGEVGKIINLTEAMRVGYRDRANFGGDPRFTNVDVSKFISHEYAKSEANEIEKKIVSGAWSNESGALKSESYNTTHISVLDKEGNAVSSTQSVNGSLGAKVVVPGTGLILNNTMDDFSVAPGVPNLYKLIGSEANKIAPGKTPLSSMSPSILLDENGKSEIVIGAPGGSQIPTTIINTLIRYKKDGYSLYESASYPRLHHQFQPDILFVEPELKSVFPEANLPFYKVQYIRHRAKVFAVAREGDKLIGVSDPRGEGIPLSF</sequence>
<evidence type="ECO:0000256" key="8">
    <source>
        <dbReference type="ARBA" id="ARBA00047417"/>
    </source>
</evidence>
<keyword evidence="11" id="KW-1185">Reference proteome</keyword>
<evidence type="ECO:0000256" key="7">
    <source>
        <dbReference type="ARBA" id="ARBA00023315"/>
    </source>
</evidence>
<dbReference type="EC" id="2.3.2.2" evidence="9"/>
<keyword evidence="5 9" id="KW-0378">Hydrolase</keyword>
<comment type="catalytic activity">
    <reaction evidence="2 9">
        <text>glutathione + H2O = L-cysteinylglycine + L-glutamate</text>
        <dbReference type="Rhea" id="RHEA:28807"/>
        <dbReference type="ChEBI" id="CHEBI:15377"/>
        <dbReference type="ChEBI" id="CHEBI:29985"/>
        <dbReference type="ChEBI" id="CHEBI:57925"/>
        <dbReference type="ChEBI" id="CHEBI:61694"/>
        <dbReference type="EC" id="3.4.19.13"/>
    </reaction>
</comment>
<comment type="subunit">
    <text evidence="9">This enzyme consists of two polypeptide chains, which are synthesized in precursor form from a single polypeptide.</text>
</comment>
<gene>
    <name evidence="10" type="primary">ggt_1</name>
    <name evidence="10" type="ORF">LPTSP3_g19970</name>
</gene>
<dbReference type="Gene3D" id="3.60.20.40">
    <property type="match status" value="1"/>
</dbReference>
<dbReference type="SUPFAM" id="SSF56235">
    <property type="entry name" value="N-terminal nucleophile aminohydrolases (Ntn hydrolases)"/>
    <property type="match status" value="1"/>
</dbReference>
<evidence type="ECO:0000256" key="2">
    <source>
        <dbReference type="ARBA" id="ARBA00001089"/>
    </source>
</evidence>
<evidence type="ECO:0000256" key="9">
    <source>
        <dbReference type="RuleBase" id="RU368036"/>
    </source>
</evidence>
<dbReference type="Gene3D" id="1.10.246.230">
    <property type="match status" value="1"/>
</dbReference>
<evidence type="ECO:0000256" key="3">
    <source>
        <dbReference type="ARBA" id="ARBA00009381"/>
    </source>
</evidence>
<dbReference type="InterPro" id="IPR051792">
    <property type="entry name" value="GGT_bact"/>
</dbReference>
<keyword evidence="6 9" id="KW-0865">Zymogen</keyword>
<dbReference type="EMBL" id="AP025028">
    <property type="protein sequence ID" value="BDA79067.1"/>
    <property type="molecule type" value="Genomic_DNA"/>
</dbReference>